<dbReference type="RefSeq" id="XP_021871718.1">
    <property type="nucleotide sequence ID" value="XM_022015545.1"/>
</dbReference>
<dbReference type="InterPro" id="IPR027268">
    <property type="entry name" value="Peptidase_M4/M1_CTD_sf"/>
</dbReference>
<comment type="similarity">
    <text evidence="2">Belongs to the TAF2 family.</text>
</comment>
<feature type="domain" description="Bromo" evidence="12">
    <location>
        <begin position="1527"/>
        <end position="1601"/>
    </location>
</feature>
<feature type="region of interest" description="Disordered" evidence="11">
    <location>
        <begin position="1209"/>
        <end position="1293"/>
    </location>
</feature>
<dbReference type="PANTHER" id="PTHR15137">
    <property type="entry name" value="TRANSCRIPTION INITIATION FACTOR TFIID"/>
    <property type="match status" value="1"/>
</dbReference>
<dbReference type="InterPro" id="IPR057991">
    <property type="entry name" value="TPR_TAF2_C"/>
</dbReference>
<dbReference type="PRINTS" id="PR00503">
    <property type="entry name" value="BROMODOMAIN"/>
</dbReference>
<dbReference type="PROSITE" id="PS50014">
    <property type="entry name" value="BROMODOMAIN_2"/>
    <property type="match status" value="3"/>
</dbReference>
<dbReference type="GO" id="GO:0006367">
    <property type="term" value="P:transcription initiation at RNA polymerase II promoter"/>
    <property type="evidence" value="ECO:0007669"/>
    <property type="project" value="TreeGrafter"/>
</dbReference>
<dbReference type="SUPFAM" id="SSF55486">
    <property type="entry name" value="Metalloproteases ('zincins'), catalytic domain"/>
    <property type="match status" value="1"/>
</dbReference>
<dbReference type="GO" id="GO:0006325">
    <property type="term" value="P:chromatin organization"/>
    <property type="evidence" value="ECO:0007669"/>
    <property type="project" value="UniProtKB-ARBA"/>
</dbReference>
<keyword evidence="5 10" id="KW-0103">Bromodomain</keyword>
<accession>A0A1Y1UI49</accession>
<evidence type="ECO:0000256" key="3">
    <source>
        <dbReference type="ARBA" id="ARBA00017363"/>
    </source>
</evidence>
<comment type="subcellular location">
    <subcellularLocation>
        <location evidence="1">Nucleus</location>
    </subcellularLocation>
</comment>
<dbReference type="InterPro" id="IPR036427">
    <property type="entry name" value="Bromodomain-like_sf"/>
</dbReference>
<proteinExistence type="inferred from homology"/>
<evidence type="ECO:0000256" key="1">
    <source>
        <dbReference type="ARBA" id="ARBA00004123"/>
    </source>
</evidence>
<dbReference type="FunFam" id="1.20.920.10:FF:000071">
    <property type="entry name" value="Unplaced genomic scaffold supercont1.3, whole genome shotgun sequence"/>
    <property type="match status" value="1"/>
</dbReference>
<dbReference type="InterPro" id="IPR037813">
    <property type="entry name" value="TAF2"/>
</dbReference>
<protein>
    <recommendedName>
        <fullName evidence="3">Transcription initiation factor TFIID subunit 2</fullName>
    </recommendedName>
    <alternativeName>
        <fullName evidence="9">TBP-associated factor 2</fullName>
    </alternativeName>
</protein>
<dbReference type="FunFam" id="1.10.390.10:FF:000011">
    <property type="entry name" value="Transcription initiation factor TFIID subunit"/>
    <property type="match status" value="1"/>
</dbReference>
<feature type="compositionally biased region" description="Pro residues" evidence="11">
    <location>
        <begin position="1260"/>
        <end position="1273"/>
    </location>
</feature>
<dbReference type="InterPro" id="IPR057345">
    <property type="entry name" value="Ig-like_TAF2"/>
</dbReference>
<dbReference type="Gene3D" id="1.20.920.10">
    <property type="entry name" value="Bromodomain-like"/>
    <property type="match status" value="3"/>
</dbReference>
<sequence>MDLGYSLSHQRVVLDIALAGILTGTAYLTINPTSPSLRTIYLHASPLLQIRSITLSSPPSLLPTPASYTLSQPFQALREGSVNAKSHTEIKRKTWAAQGERDEGELAISVSGGWIRLIQGQGDTMTLAPIEIQIDYRLNLGGDVVEGIVFERDHMYLSPTAYNAARIWTPCVDSLWERCTWELEFIVPARVDDADFIVVSSGELIEQTTHPHSPSKTIFYYLQSTPTSVQHIAFAAGPFQTLTIAEAPKPILGFCLPGDLDQLTHSTAFLPRAMTFYSTEYGSYPFTEYKVVFVGSPRIPCFTSATLSILSSDLLHPPSVIDQAIETRQILSLALIQQWVGINIIQRTVSDTWVIHGLALYLQSLFLKHLLGTNEYRFRLKRDIDRCVRLDQGDRWPICMPGQLDAPDIGFINLKAPLVMHILDRHLAKAGTSLGLARVIPRIFLAALSDELPGNTLSTQFFFRTCRKVSGVDLQAFQDQWVFASGCPRFKVSTHFIRKKFLVEFHLTQLPLPTSTKRPAPFFEGSLTVRIHEADGAPFEHVVDVKTASKTSNLPFNTKYKRTRRSGNIASRFSRLRMAEAAEEEVEELNDKGDVFAYQPWDDEEERERWRVAEWTDEQAEQMMGEGGGYEWIRIDPDFEWLAAFEFAEKPWYWISQLQGDRDVAAQLEAIQNMSVQLFPVMASELARTVLVPNYFYRVRMEAANALINFCNAETDYLGTFLLPMIFKHFFCEGDKVRPNDFSDFAEYFLKKAIIGALSGLREPATRTSPIEARQLLLHILASNDNTENSYSDAYYLATLITAIGNAFSATRDSIENRDLLKQGVESIERIMTLDRLVPSFHNVITEAGLKTRVKLVLSGHLFNDSRPFLGYTREGNFEELRLTAFDCLLLCRPAGKSTTLINYFFDVIMNDPSLNVRRHVARAVSESISLSLALGDVKDLPTSGLIETNVASAQRENEGHNGQLVKLVRKDFGKIPALHEGLQGALLAYLASNDDDIRLALIKTAELTLKADEEPAPGTTITISTPVVETPATTPRIRLSLSGSLGAPIEIDDGYPFPSVPGPIKLVIGAPKKVKAVHKSQKKGLPDADRAAIGLVLRKLLKNGSSYMFRQPVDPVRDNAPDYLTIIKSPMDLSTAKAKLDNGMYTGRTEFAADMRQIVQNCLTYNSPGTQVYKMGQQFESYFNSCKRGRFICLADVQVWSKTEAALNNPKAAERAKPEPPVGATIPTPSPVASVPPSSAPVKLKLKPPKTVSIDTTPRVPPMAPPPLPPSRKPSGSITPSAPDITRKRKESVKAASDLDDLLGAEIDAIERVPQRDLVEELLEPAPKKIKIKQRAFSPEKQSQTIKIKQAPVPASAPAPAPAPPPPPPVVQPALAPTLPAAKYTLPKPPPDLPPTKDNPMAFKSRRAKVLVGLLQKSPQAAIFLRPVDPIADGCPTYLQEIKEPMDFGTISKKIDQKKYHTMGELAYDIELVFKNCRTFNVPGDPITLLADAVEAIYWREWPKAVSLKMSFAEKQTLSSTLAKALKEPISLYFREAVDPIALGIPHYFTVIPPEDARDLGLIKRQLDKGQYATVQKVDEEIDLMLENAYSFNGEGPVVDAGRAFKKWWEQQRQKIE</sequence>
<dbReference type="GO" id="GO:0016251">
    <property type="term" value="F:RNA polymerase II general transcription initiation factor activity"/>
    <property type="evidence" value="ECO:0007669"/>
    <property type="project" value="TreeGrafter"/>
</dbReference>
<gene>
    <name evidence="13" type="ORF">BD324DRAFT_623057</name>
</gene>
<comment type="caution">
    <text evidence="13">The sequence shown here is derived from an EMBL/GenBank/DDBJ whole genome shotgun (WGS) entry which is preliminary data.</text>
</comment>
<dbReference type="Pfam" id="PF25316">
    <property type="entry name" value="TAF2_3rd"/>
    <property type="match status" value="1"/>
</dbReference>
<evidence type="ECO:0000256" key="7">
    <source>
        <dbReference type="ARBA" id="ARBA00023242"/>
    </source>
</evidence>
<dbReference type="GO" id="GO:0003682">
    <property type="term" value="F:chromatin binding"/>
    <property type="evidence" value="ECO:0007669"/>
    <property type="project" value="TreeGrafter"/>
</dbReference>
<dbReference type="GO" id="GO:0000976">
    <property type="term" value="F:transcription cis-regulatory region binding"/>
    <property type="evidence" value="ECO:0007669"/>
    <property type="project" value="TreeGrafter"/>
</dbReference>
<dbReference type="InterPro" id="IPR018359">
    <property type="entry name" value="Bromodomain_CS"/>
</dbReference>
<evidence type="ECO:0000313" key="14">
    <source>
        <dbReference type="Proteomes" id="UP000193218"/>
    </source>
</evidence>
<evidence type="ECO:0000256" key="8">
    <source>
        <dbReference type="ARBA" id="ARBA00025346"/>
    </source>
</evidence>
<dbReference type="GeneID" id="33557354"/>
<dbReference type="GO" id="GO:0005669">
    <property type="term" value="C:transcription factor TFIID complex"/>
    <property type="evidence" value="ECO:0007669"/>
    <property type="project" value="InterPro"/>
</dbReference>
<evidence type="ECO:0000256" key="5">
    <source>
        <dbReference type="ARBA" id="ARBA00023117"/>
    </source>
</evidence>
<keyword evidence="6" id="KW-0804">Transcription</keyword>
<dbReference type="Pfam" id="PF00439">
    <property type="entry name" value="Bromodomain"/>
    <property type="match status" value="3"/>
</dbReference>
<dbReference type="PROSITE" id="PS00633">
    <property type="entry name" value="BROMODOMAIN_1"/>
    <property type="match status" value="1"/>
</dbReference>
<keyword evidence="14" id="KW-1185">Reference proteome</keyword>
<feature type="compositionally biased region" description="Low complexity" evidence="11">
    <location>
        <begin position="1232"/>
        <end position="1244"/>
    </location>
</feature>
<evidence type="ECO:0000313" key="13">
    <source>
        <dbReference type="EMBL" id="ORX37731.1"/>
    </source>
</evidence>
<evidence type="ECO:0000256" key="6">
    <source>
        <dbReference type="ARBA" id="ARBA00023163"/>
    </source>
</evidence>
<dbReference type="Gene3D" id="2.60.40.1730">
    <property type="entry name" value="tricorn interacting facor f3 domain"/>
    <property type="match status" value="1"/>
</dbReference>
<dbReference type="Pfam" id="PF25577">
    <property type="entry name" value="TPR_TAF2_C"/>
    <property type="match status" value="1"/>
</dbReference>
<feature type="domain" description="Bromo" evidence="12">
    <location>
        <begin position="1102"/>
        <end position="1174"/>
    </location>
</feature>
<dbReference type="SUPFAM" id="SSF47370">
    <property type="entry name" value="Bromodomain"/>
    <property type="match status" value="3"/>
</dbReference>
<feature type="region of interest" description="Disordered" evidence="11">
    <location>
        <begin position="1334"/>
        <end position="1376"/>
    </location>
</feature>
<evidence type="ECO:0000256" key="2">
    <source>
        <dbReference type="ARBA" id="ARBA00010937"/>
    </source>
</evidence>
<dbReference type="InterPro" id="IPR042097">
    <property type="entry name" value="Aminopeptidase_N-like_N_sf"/>
</dbReference>
<dbReference type="SMART" id="SM00297">
    <property type="entry name" value="BROMO"/>
    <property type="match status" value="3"/>
</dbReference>
<dbReference type="Proteomes" id="UP000193218">
    <property type="component" value="Unassembled WGS sequence"/>
</dbReference>
<dbReference type="CDD" id="cd09839">
    <property type="entry name" value="M1_like_TAF2"/>
    <property type="match status" value="1"/>
</dbReference>
<evidence type="ECO:0000256" key="10">
    <source>
        <dbReference type="PROSITE-ProRule" id="PRU00035"/>
    </source>
</evidence>
<evidence type="ECO:0000256" key="9">
    <source>
        <dbReference type="ARBA" id="ARBA00076306"/>
    </source>
</evidence>
<dbReference type="SUPFAM" id="SSF63737">
    <property type="entry name" value="Leukotriene A4 hydrolase N-terminal domain"/>
    <property type="match status" value="1"/>
</dbReference>
<evidence type="ECO:0000256" key="11">
    <source>
        <dbReference type="SAM" id="MobiDB-lite"/>
    </source>
</evidence>
<dbReference type="FunCoup" id="A0A1Y1UI49">
    <property type="interactions" value="488"/>
</dbReference>
<feature type="domain" description="Bromo" evidence="12">
    <location>
        <begin position="1417"/>
        <end position="1489"/>
    </location>
</feature>
<evidence type="ECO:0000256" key="4">
    <source>
        <dbReference type="ARBA" id="ARBA00023015"/>
    </source>
</evidence>
<dbReference type="OrthoDB" id="308861at2759"/>
<dbReference type="InterPro" id="IPR001487">
    <property type="entry name" value="Bromodomain"/>
</dbReference>
<dbReference type="PANTHER" id="PTHR15137:SF9">
    <property type="entry name" value="TRANSCRIPTION INITIATION FACTOR TFIID SUBUNIT 2"/>
    <property type="match status" value="1"/>
</dbReference>
<dbReference type="Gene3D" id="1.10.390.10">
    <property type="entry name" value="Neutral Protease Domain 2"/>
    <property type="match status" value="1"/>
</dbReference>
<name>A0A1Y1UI49_9TREE</name>
<feature type="compositionally biased region" description="Pro residues" evidence="11">
    <location>
        <begin position="1356"/>
        <end position="1372"/>
    </location>
</feature>
<organism evidence="13 14">
    <name type="scientific">Kockovaella imperatae</name>
    <dbReference type="NCBI Taxonomy" id="4999"/>
    <lineage>
        <taxon>Eukaryota</taxon>
        <taxon>Fungi</taxon>
        <taxon>Dikarya</taxon>
        <taxon>Basidiomycota</taxon>
        <taxon>Agaricomycotina</taxon>
        <taxon>Tremellomycetes</taxon>
        <taxon>Tremellales</taxon>
        <taxon>Cuniculitremaceae</taxon>
        <taxon>Kockovaella</taxon>
    </lineage>
</organism>
<dbReference type="STRING" id="4999.A0A1Y1UI49"/>
<comment type="function">
    <text evidence="8">Functions as a component of the DNA-binding general transcription factor complex TFIID. Binding of TFIID to a promoter (with or without TATA element) is the initial step in pre-initiation complex (PIC) formation. TFIID plays a key role in the regulation of gene expression by RNA polymerase II through different activities such as transcription activator interaction, core promoter recognition and selectivity, TFIIA and TFIIB interaction, chromatin modification (histone acetylation by TAF1), facilitation of DNA opening and initiation of transcription.</text>
</comment>
<keyword evidence="7" id="KW-0539">Nucleus</keyword>
<keyword evidence="4" id="KW-0805">Transcription regulation</keyword>
<dbReference type="EMBL" id="NBSH01000005">
    <property type="protein sequence ID" value="ORX37731.1"/>
    <property type="molecule type" value="Genomic_DNA"/>
</dbReference>
<reference evidence="13 14" key="1">
    <citation type="submission" date="2017-03" db="EMBL/GenBank/DDBJ databases">
        <title>Widespread Adenine N6-methylation of Active Genes in Fungi.</title>
        <authorList>
            <consortium name="DOE Joint Genome Institute"/>
            <person name="Mondo S.J."/>
            <person name="Dannebaum R.O."/>
            <person name="Kuo R.C."/>
            <person name="Louie K.B."/>
            <person name="Bewick A.J."/>
            <person name="Labutti K."/>
            <person name="Haridas S."/>
            <person name="Kuo A."/>
            <person name="Salamov A."/>
            <person name="Ahrendt S.R."/>
            <person name="Lau R."/>
            <person name="Bowen B.P."/>
            <person name="Lipzen A."/>
            <person name="Sullivan W."/>
            <person name="Andreopoulos W.B."/>
            <person name="Clum A."/>
            <person name="Lindquist E."/>
            <person name="Daum C."/>
            <person name="Northen T.R."/>
            <person name="Ramamoorthy G."/>
            <person name="Schmitz R.J."/>
            <person name="Gryganskyi A."/>
            <person name="Culley D."/>
            <person name="Magnuson J."/>
            <person name="James T.Y."/>
            <person name="O'Malley M.A."/>
            <person name="Stajich J.E."/>
            <person name="Spatafora J.W."/>
            <person name="Visel A."/>
            <person name="Grigoriev I.V."/>
        </authorList>
    </citation>
    <scope>NUCLEOTIDE SEQUENCE [LARGE SCALE GENOMIC DNA]</scope>
    <source>
        <strain evidence="13 14">NRRL Y-17943</strain>
    </source>
</reference>
<evidence type="ECO:0000259" key="12">
    <source>
        <dbReference type="PROSITE" id="PS50014"/>
    </source>
</evidence>
<dbReference type="InParanoid" id="A0A1Y1UI49"/>